<evidence type="ECO:0000313" key="2">
    <source>
        <dbReference type="Proteomes" id="UP001250181"/>
    </source>
</evidence>
<dbReference type="Proteomes" id="UP001250181">
    <property type="component" value="Unassembled WGS sequence"/>
</dbReference>
<organism evidence="1 2">
    <name type="scientific">Streptomyces tamarix</name>
    <dbReference type="NCBI Taxonomy" id="3078565"/>
    <lineage>
        <taxon>Bacteria</taxon>
        <taxon>Bacillati</taxon>
        <taxon>Actinomycetota</taxon>
        <taxon>Actinomycetes</taxon>
        <taxon>Kitasatosporales</taxon>
        <taxon>Streptomycetaceae</taxon>
        <taxon>Streptomyces</taxon>
    </lineage>
</organism>
<gene>
    <name evidence="1" type="ORF">RND61_28995</name>
</gene>
<comment type="caution">
    <text evidence="1">The sequence shown here is derived from an EMBL/GenBank/DDBJ whole genome shotgun (WGS) entry which is preliminary data.</text>
</comment>
<proteinExistence type="predicted"/>
<reference evidence="1 2" key="1">
    <citation type="submission" date="2023-09" db="EMBL/GenBank/DDBJ databases">
        <title>Streptomyces sp. nov.: A antagonism against Alternaria gaisen Producing Streptochlin, Isolated from Tamarix root soil.</title>
        <authorList>
            <person name="Chen Y."/>
        </authorList>
    </citation>
    <scope>NUCLEOTIDE SEQUENCE [LARGE SCALE GENOMIC DNA]</scope>
    <source>
        <strain evidence="1 2">TRM76323</strain>
    </source>
</reference>
<keyword evidence="2" id="KW-1185">Reference proteome</keyword>
<dbReference type="RefSeq" id="WP_315881112.1">
    <property type="nucleotide sequence ID" value="NZ_JAWCTQ010000055.1"/>
</dbReference>
<sequence>MEKFSRISGPPMARAVADCATSRTWRRTWRPMKRISASASTAEEVLGLPGSQCHTGSWTCGTWRRWTGVAHRGRPAKDSDHQVVAAGR</sequence>
<protein>
    <submittedName>
        <fullName evidence="1">Uncharacterized protein</fullName>
    </submittedName>
</protein>
<evidence type="ECO:0000313" key="1">
    <source>
        <dbReference type="EMBL" id="MDT9686076.1"/>
    </source>
</evidence>
<dbReference type="EMBL" id="JAWCTQ010000055">
    <property type="protein sequence ID" value="MDT9686076.1"/>
    <property type="molecule type" value="Genomic_DNA"/>
</dbReference>
<accession>A0ABU3QTJ1</accession>
<name>A0ABU3QTJ1_9ACTN</name>